<feature type="region of interest" description="Disordered" evidence="1">
    <location>
        <begin position="34"/>
        <end position="103"/>
    </location>
</feature>
<reference evidence="4 5" key="1">
    <citation type="submission" date="2015-07" db="EMBL/GenBank/DDBJ databases">
        <title>Genome analysis of myxobacterium Chondromyces crocatus Cm c5 reveals a high potential for natural compound synthesis and the genetic basis for the loss of fruiting body formation.</title>
        <authorList>
            <person name="Zaburannyi N."/>
            <person name="Bunk B."/>
            <person name="Maier J."/>
            <person name="Overmann J."/>
            <person name="Mueller R."/>
        </authorList>
    </citation>
    <scope>NUCLEOTIDE SEQUENCE [LARGE SCALE GENOMIC DNA]</scope>
    <source>
        <strain evidence="4 5">Cm c5</strain>
    </source>
</reference>
<keyword evidence="5" id="KW-1185">Reference proteome</keyword>
<dbReference type="InterPro" id="IPR025714">
    <property type="entry name" value="Methyltranfer_dom"/>
</dbReference>
<evidence type="ECO:0000313" key="5">
    <source>
        <dbReference type="Proteomes" id="UP000067626"/>
    </source>
</evidence>
<dbReference type="SUPFAM" id="SSF53335">
    <property type="entry name" value="S-adenosyl-L-methionine-dependent methyltransferases"/>
    <property type="match status" value="1"/>
</dbReference>
<protein>
    <recommendedName>
        <fullName evidence="3">Methyltransferase domain-containing protein</fullName>
    </recommendedName>
</protein>
<proteinExistence type="predicted"/>
<dbReference type="RefSeq" id="WP_050432382.1">
    <property type="nucleotide sequence ID" value="NZ_CP012159.1"/>
</dbReference>
<dbReference type="Proteomes" id="UP000067626">
    <property type="component" value="Chromosome"/>
</dbReference>
<evidence type="ECO:0000259" key="3">
    <source>
        <dbReference type="Pfam" id="PF13847"/>
    </source>
</evidence>
<feature type="compositionally biased region" description="Basic and acidic residues" evidence="1">
    <location>
        <begin position="87"/>
        <end position="101"/>
    </location>
</feature>
<keyword evidence="2" id="KW-0732">Signal</keyword>
<dbReference type="AlphaFoldDB" id="A0A0K1EHU8"/>
<feature type="signal peptide" evidence="2">
    <location>
        <begin position="1"/>
        <end position="36"/>
    </location>
</feature>
<dbReference type="KEGG" id="ccro:CMC5_046060"/>
<feature type="domain" description="Methyltransferase" evidence="3">
    <location>
        <begin position="143"/>
        <end position="252"/>
    </location>
</feature>
<dbReference type="CDD" id="cd02440">
    <property type="entry name" value="AdoMet_MTases"/>
    <property type="match status" value="1"/>
</dbReference>
<dbReference type="EMBL" id="CP012159">
    <property type="protein sequence ID" value="AKT40451.1"/>
    <property type="molecule type" value="Genomic_DNA"/>
</dbReference>
<name>A0A0K1EHU8_CHOCO</name>
<dbReference type="OrthoDB" id="9784101at2"/>
<dbReference type="Gene3D" id="3.40.50.150">
    <property type="entry name" value="Vaccinia Virus protein VP39"/>
    <property type="match status" value="1"/>
</dbReference>
<organism evidence="4 5">
    <name type="scientific">Chondromyces crocatus</name>
    <dbReference type="NCBI Taxonomy" id="52"/>
    <lineage>
        <taxon>Bacteria</taxon>
        <taxon>Pseudomonadati</taxon>
        <taxon>Myxococcota</taxon>
        <taxon>Polyangia</taxon>
        <taxon>Polyangiales</taxon>
        <taxon>Polyangiaceae</taxon>
        <taxon>Chondromyces</taxon>
    </lineage>
</organism>
<feature type="chain" id="PRO_5005459475" description="Methyltransferase domain-containing protein" evidence="2">
    <location>
        <begin position="37"/>
        <end position="299"/>
    </location>
</feature>
<feature type="compositionally biased region" description="Low complexity" evidence="1">
    <location>
        <begin position="39"/>
        <end position="66"/>
    </location>
</feature>
<sequence length="299" mass="32044">MPPIHPLLRSPERRPSPCLALIAATFLLTACAPPPAAPASPSSASPDATAPSTPPASATSTRPAPSHGHGPDQSAPRHGAAQAPHGPDAHAHDHHGHDHAAGHAHGPLVHRFERADDWTAQFDSPDRDAWQKPTDVVAAMGITPGMTVADIGAGTGYFLPHLVRAVGPTGKVLALDVEADMVRYLKERATRERLTTVQPRLVPYDDPQLQPASVDRILIVDTWHHIPDRPQYTQKLRDGLKPGGILVVVDFTETARRGPPKHHRISPDQVATELKAGGLVPTRANVDLPDQYVVLGRRP</sequence>
<dbReference type="Pfam" id="PF13847">
    <property type="entry name" value="Methyltransf_31"/>
    <property type="match status" value="1"/>
</dbReference>
<evidence type="ECO:0000256" key="1">
    <source>
        <dbReference type="SAM" id="MobiDB-lite"/>
    </source>
</evidence>
<accession>A0A0K1EHU8</accession>
<gene>
    <name evidence="4" type="ORF">CMC5_046060</name>
</gene>
<dbReference type="InterPro" id="IPR029063">
    <property type="entry name" value="SAM-dependent_MTases_sf"/>
</dbReference>
<evidence type="ECO:0000313" key="4">
    <source>
        <dbReference type="EMBL" id="AKT40451.1"/>
    </source>
</evidence>
<dbReference type="STRING" id="52.CMC5_046060"/>
<evidence type="ECO:0000256" key="2">
    <source>
        <dbReference type="SAM" id="SignalP"/>
    </source>
</evidence>
<dbReference type="PANTHER" id="PTHR43861">
    <property type="entry name" value="TRANS-ACONITATE 2-METHYLTRANSFERASE-RELATED"/>
    <property type="match status" value="1"/>
</dbReference>